<comment type="caution">
    <text evidence="2">The sequence shown here is derived from an EMBL/GenBank/DDBJ whole genome shotgun (WGS) entry which is preliminary data.</text>
</comment>
<evidence type="ECO:0000313" key="3">
    <source>
        <dbReference type="Proteomes" id="UP000635565"/>
    </source>
</evidence>
<evidence type="ECO:0000313" key="2">
    <source>
        <dbReference type="EMBL" id="GHO88859.1"/>
    </source>
</evidence>
<name>A0ABQ3VRG4_9CHLR</name>
<dbReference type="Pfam" id="PF00931">
    <property type="entry name" value="NB-ARC"/>
    <property type="match status" value="1"/>
</dbReference>
<keyword evidence="3" id="KW-1185">Reference proteome</keyword>
<dbReference type="Pfam" id="PF25872">
    <property type="entry name" value="HTH_77"/>
    <property type="match status" value="1"/>
</dbReference>
<dbReference type="InterPro" id="IPR058852">
    <property type="entry name" value="HTH_77"/>
</dbReference>
<dbReference type="Gene3D" id="3.40.50.300">
    <property type="entry name" value="P-loop containing nucleotide triphosphate hydrolases"/>
    <property type="match status" value="1"/>
</dbReference>
<proteinExistence type="predicted"/>
<dbReference type="PANTHER" id="PTHR47691">
    <property type="entry name" value="REGULATOR-RELATED"/>
    <property type="match status" value="1"/>
</dbReference>
<dbReference type="RefSeq" id="WP_201366404.1">
    <property type="nucleotide sequence ID" value="NZ_BNJJ01000028.1"/>
</dbReference>
<dbReference type="Gene3D" id="1.25.40.10">
    <property type="entry name" value="Tetratricopeptide repeat domain"/>
    <property type="match status" value="1"/>
</dbReference>
<dbReference type="InterPro" id="IPR011990">
    <property type="entry name" value="TPR-like_helical_dom_sf"/>
</dbReference>
<dbReference type="SUPFAM" id="SSF55073">
    <property type="entry name" value="Nucleotide cyclase"/>
    <property type="match status" value="1"/>
</dbReference>
<dbReference type="PROSITE" id="PS50125">
    <property type="entry name" value="GUANYLATE_CYCLASE_2"/>
    <property type="match status" value="1"/>
</dbReference>
<dbReference type="InterPro" id="IPR019734">
    <property type="entry name" value="TPR_rpt"/>
</dbReference>
<dbReference type="Pfam" id="PF00211">
    <property type="entry name" value="Guanylate_cyc"/>
    <property type="match status" value="1"/>
</dbReference>
<dbReference type="CDD" id="cd07302">
    <property type="entry name" value="CHD"/>
    <property type="match status" value="1"/>
</dbReference>
<dbReference type="InterPro" id="IPR027417">
    <property type="entry name" value="P-loop_NTPase"/>
</dbReference>
<dbReference type="EMBL" id="BNJJ01000028">
    <property type="protein sequence ID" value="GHO88859.1"/>
    <property type="molecule type" value="Genomic_DNA"/>
</dbReference>
<dbReference type="PRINTS" id="PR00364">
    <property type="entry name" value="DISEASERSIST"/>
</dbReference>
<gene>
    <name evidence="2" type="ORF">KSZ_68650</name>
</gene>
<feature type="domain" description="Guanylate cyclase" evidence="1">
    <location>
        <begin position="10"/>
        <end position="122"/>
    </location>
</feature>
<dbReference type="InterPro" id="IPR001054">
    <property type="entry name" value="A/G_cyclase"/>
</dbReference>
<dbReference type="InterPro" id="IPR002182">
    <property type="entry name" value="NB-ARC"/>
</dbReference>
<dbReference type="InterPro" id="IPR029787">
    <property type="entry name" value="Nucleotide_cyclase"/>
</dbReference>
<accession>A0ABQ3VRG4</accession>
<dbReference type="SUPFAM" id="SSF52540">
    <property type="entry name" value="P-loop containing nucleoside triphosphate hydrolases"/>
    <property type="match status" value="1"/>
</dbReference>
<dbReference type="SMART" id="SM00044">
    <property type="entry name" value="CYCc"/>
    <property type="match status" value="1"/>
</dbReference>
<evidence type="ECO:0000259" key="1">
    <source>
        <dbReference type="PROSITE" id="PS50125"/>
    </source>
</evidence>
<reference evidence="2 3" key="1">
    <citation type="journal article" date="2021" name="Int. J. Syst. Evol. Microbiol.">
        <title>Reticulibacter mediterranei gen. nov., sp. nov., within the new family Reticulibacteraceae fam. nov., and Ktedonospora formicarum gen. nov., sp. nov., Ktedonobacter robiniae sp. nov., Dictyobacter formicarum sp. nov. and Dictyobacter arantiisoli sp. nov., belonging to the class Ktedonobacteria.</title>
        <authorList>
            <person name="Yabe S."/>
            <person name="Zheng Y."/>
            <person name="Wang C.M."/>
            <person name="Sakai Y."/>
            <person name="Abe K."/>
            <person name="Yokota A."/>
            <person name="Donadio S."/>
            <person name="Cavaletti L."/>
            <person name="Monciardini P."/>
        </authorList>
    </citation>
    <scope>NUCLEOTIDE SEQUENCE [LARGE SCALE GENOMIC DNA]</scope>
    <source>
        <strain evidence="2 3">SOSP1-9</strain>
    </source>
</reference>
<dbReference type="PANTHER" id="PTHR47691:SF3">
    <property type="entry name" value="HTH-TYPE TRANSCRIPTIONAL REGULATOR RV0890C-RELATED"/>
    <property type="match status" value="1"/>
</dbReference>
<dbReference type="SUPFAM" id="SSF48452">
    <property type="entry name" value="TPR-like"/>
    <property type="match status" value="1"/>
</dbReference>
<organism evidence="2 3">
    <name type="scientific">Dictyobacter formicarum</name>
    <dbReference type="NCBI Taxonomy" id="2778368"/>
    <lineage>
        <taxon>Bacteria</taxon>
        <taxon>Bacillati</taxon>
        <taxon>Chloroflexota</taxon>
        <taxon>Ktedonobacteria</taxon>
        <taxon>Ktedonobacterales</taxon>
        <taxon>Dictyobacteraceae</taxon>
        <taxon>Dictyobacter</taxon>
    </lineage>
</organism>
<protein>
    <recommendedName>
        <fullName evidence="1">Guanylate cyclase domain-containing protein</fullName>
    </recommendedName>
</protein>
<dbReference type="SMART" id="SM00028">
    <property type="entry name" value="TPR"/>
    <property type="match status" value="3"/>
</dbReference>
<dbReference type="Proteomes" id="UP000635565">
    <property type="component" value="Unassembled WGS sequence"/>
</dbReference>
<sequence>MPELPTGTVTFLYTDIEGSTNLLQQLGPRYSDALSHHHQLLRQAISEWHGCEVNTQGDSFFVAFARASDALSAAAAAQRALLAHAWSDTVKIYVRMGLHTGEPTLAGDDYVGLDAHRAARIGAAGHGGQILISEATRILVEYDLPKEIQLRDLGEHRLKDLQHSEHIYQVDIDGLPTEFPTLKTLGTQSHNLPIQLTSFIGRKQELKEIVRLLESPNPRLLTLVGPGGTGKTRLSLQAAAEVLPDFQDGVWLVELAPITDDQLLPQAIAITLRVREEPGRSLQNTLINFLRTKHLLLILDNCEHLVEASARLADILLHTCPKLRILASSREAFGIAGEMTWPVPPLSLPDLHHMPSPEMLTHYEAVKLFIERAVAVQPGFQMTNQNAPAVAQLCLRLDGIPLAIELAVVRLKVLNVEHILSRIEKRLQLLTGGSRTALPRQQTLRALIDWSYNLLSEAERTLFTRLSVFARGWDSEAMETICIDDHIVMDIDVLDLLIQLVDKSLVVKVEDEQGGLRYRLFETLREYAHEHLVERGELETIQEKHFTYFFSLAEQASASDLEQQATWFQHLDVEHDNLWAALGYIRTHTHGEDDERYLQIAGALSEFWLTRLHIREGQEHLTAALALPSSRSINRARALIRAGNFALIQRDLQTGKSLIEQGLEIWQELGDSAAVMRGLQSLIAAERLQGDYASARQRAEELLALHMQKAVKDEEQICLTLLNIGQASCGQHDFTAARAAYEQAHTIAATLNITYLQIFTNHGLADTALWNEEYSVAISYYKRALRLARELKEMANIMSSLEGLAMTLSVQGKAQSALYLAGAVMSQRTNLGFTVIPDWWEEGRKQRLDLAWSTLGEDEAKSAWETGSRMTLEEAITFLQGQIGLNDD</sequence>
<dbReference type="Gene3D" id="3.30.70.1230">
    <property type="entry name" value="Nucleotide cyclase"/>
    <property type="match status" value="1"/>
</dbReference>